<sequence length="322" mass="35229">MFYHAKKLQYFTPPEKPDPVYAKKMQELIGGSFGEMTVMMQYLFQGWNCRGPAKYRDMLLDIGTEEIGHVEMLATMIAHLLDKAPINMQEDGAKDPVVGAVMGGSSARDAIAAAMNPQHAIVSGLGAMPADSVGFPWNGRFIVASGNLLADFRSNLHAESQGLMQAVRLYEMTEDPGVRDHLSFMIARDTMHQNQWLAAIEDLKSEGFEETVVPKIAHEYGKNEYAYQFWNNSEGQDSAQGRWAKGPSMDGKGEFEYVANPQPIGPEPNPPQPDPRLHGTPASPAMQKTSDGGSTNIIEDVSQAVKGAGETIKRTIIEGGNL</sequence>
<feature type="compositionally biased region" description="Pro residues" evidence="4">
    <location>
        <begin position="263"/>
        <end position="274"/>
    </location>
</feature>
<dbReference type="RefSeq" id="WP_045055135.1">
    <property type="nucleotide sequence ID" value="NZ_CAWMDP010000056.1"/>
</dbReference>
<comment type="cofactor">
    <cofactor evidence="2">
        <name>Mn(2+)</name>
        <dbReference type="ChEBI" id="CHEBI:29035"/>
    </cofactor>
    <text evidence="2">Binds 2 manganese ions per subunit.</text>
</comment>
<feature type="binding site" evidence="2">
    <location>
        <position position="69"/>
    </location>
    <ligand>
        <name>Mn(2+)</name>
        <dbReference type="ChEBI" id="CHEBI:29035"/>
        <label>1</label>
    </ligand>
</feature>
<organism evidence="5 6">
    <name type="scientific">Aliterella atlantica CENA595</name>
    <dbReference type="NCBI Taxonomy" id="1618023"/>
    <lineage>
        <taxon>Bacteria</taxon>
        <taxon>Bacillati</taxon>
        <taxon>Cyanobacteriota</taxon>
        <taxon>Cyanophyceae</taxon>
        <taxon>Chroococcidiopsidales</taxon>
        <taxon>Aliterellaceae</taxon>
        <taxon>Aliterella</taxon>
    </lineage>
</organism>
<feature type="binding site" evidence="2">
    <location>
        <position position="192"/>
    </location>
    <ligand>
        <name>Mn(2+)</name>
        <dbReference type="ChEBI" id="CHEBI:29035"/>
        <label>1</label>
    </ligand>
</feature>
<evidence type="ECO:0000256" key="2">
    <source>
        <dbReference type="PIRSR" id="PIRSR607760-1"/>
    </source>
</evidence>
<dbReference type="OrthoDB" id="9800585at2"/>
<keyword evidence="6" id="KW-1185">Reference proteome</keyword>
<accession>A0A0D8ZVJ7</accession>
<comment type="cofactor">
    <cofactor evidence="3">
        <name>Ca(2+)</name>
        <dbReference type="ChEBI" id="CHEBI:29108"/>
    </cofactor>
    <text evidence="3">Binds 1 Ca(2+) ion per subunit.</text>
</comment>
<dbReference type="GO" id="GO:0046872">
    <property type="term" value="F:metal ion binding"/>
    <property type="evidence" value="ECO:0007669"/>
    <property type="project" value="UniProtKB-KW"/>
</dbReference>
<proteinExistence type="inferred from homology"/>
<dbReference type="STRING" id="1618023.UH38_13210"/>
<evidence type="ECO:0000313" key="5">
    <source>
        <dbReference type="EMBL" id="KJH71246.1"/>
    </source>
</evidence>
<dbReference type="AlphaFoldDB" id="A0A0D8ZVJ7"/>
<keyword evidence="3" id="KW-0106">Calcium</keyword>
<dbReference type="Pfam" id="PF05067">
    <property type="entry name" value="Mn_catalase"/>
    <property type="match status" value="1"/>
</dbReference>
<feature type="binding site" evidence="2">
    <location>
        <position position="159"/>
    </location>
    <ligand>
        <name>Mn(2+)</name>
        <dbReference type="ChEBI" id="CHEBI:29035"/>
        <label>1</label>
    </ligand>
</feature>
<dbReference type="InterPro" id="IPR007760">
    <property type="entry name" value="Mn_catalase"/>
</dbReference>
<feature type="binding site" evidence="3">
    <location>
        <position position="57"/>
    </location>
    <ligand>
        <name>Ca(2+)</name>
        <dbReference type="ChEBI" id="CHEBI:29108"/>
    </ligand>
</feature>
<feature type="compositionally biased region" description="Polar residues" evidence="4">
    <location>
        <begin position="286"/>
        <end position="297"/>
    </location>
</feature>
<comment type="caution">
    <text evidence="5">The sequence shown here is derived from an EMBL/GenBank/DDBJ whole genome shotgun (WGS) entry which is preliminary data.</text>
</comment>
<dbReference type="SMR" id="A0A0D8ZVJ7"/>
<feature type="binding site" evidence="3">
    <location>
        <position position="231"/>
    </location>
    <ligand>
        <name>Ca(2+)</name>
        <dbReference type="ChEBI" id="CHEBI:29108"/>
    </ligand>
</feature>
<dbReference type="Proteomes" id="UP000032452">
    <property type="component" value="Unassembled WGS sequence"/>
</dbReference>
<evidence type="ECO:0000313" key="6">
    <source>
        <dbReference type="Proteomes" id="UP000032452"/>
    </source>
</evidence>
<keyword evidence="2" id="KW-0464">Manganese</keyword>
<feature type="binding site" evidence="3">
    <location>
        <position position="233"/>
    </location>
    <ligand>
        <name>Ca(2+)</name>
        <dbReference type="ChEBI" id="CHEBI:29108"/>
    </ligand>
</feature>
<feature type="binding site" evidence="2">
    <location>
        <position position="35"/>
    </location>
    <ligand>
        <name>Mn(2+)</name>
        <dbReference type="ChEBI" id="CHEBI:29035"/>
        <label>1</label>
    </ligand>
</feature>
<name>A0A0D8ZVJ7_9CYAN</name>
<dbReference type="SUPFAM" id="SSF47240">
    <property type="entry name" value="Ferritin-like"/>
    <property type="match status" value="1"/>
</dbReference>
<evidence type="ECO:0000256" key="1">
    <source>
        <dbReference type="ARBA" id="ARBA00007644"/>
    </source>
</evidence>
<dbReference type="InterPro" id="IPR009078">
    <property type="entry name" value="Ferritin-like_SF"/>
</dbReference>
<dbReference type="Gene3D" id="1.20.1260.10">
    <property type="match status" value="1"/>
</dbReference>
<feature type="binding site" evidence="3">
    <location>
        <position position="61"/>
    </location>
    <ligand>
        <name>Ca(2+)</name>
        <dbReference type="ChEBI" id="CHEBI:29108"/>
    </ligand>
</feature>
<feature type="binding site" evidence="3">
    <location>
        <position position="235"/>
    </location>
    <ligand>
        <name>Ca(2+)</name>
        <dbReference type="ChEBI" id="CHEBI:29108"/>
    </ligand>
</feature>
<dbReference type="EMBL" id="JYON01000013">
    <property type="protein sequence ID" value="KJH71246.1"/>
    <property type="molecule type" value="Genomic_DNA"/>
</dbReference>
<feature type="binding site" evidence="2">
    <location>
        <position position="66"/>
    </location>
    <ligand>
        <name>Mn(2+)</name>
        <dbReference type="ChEBI" id="CHEBI:29035"/>
        <label>2</label>
    </ligand>
</feature>
<gene>
    <name evidence="5" type="ORF">UH38_13210</name>
</gene>
<evidence type="ECO:0000256" key="3">
    <source>
        <dbReference type="PIRSR" id="PIRSR607760-2"/>
    </source>
</evidence>
<protein>
    <submittedName>
        <fullName evidence="5">Manganese catalase</fullName>
    </submittedName>
</protein>
<keyword evidence="2" id="KW-0479">Metal-binding</keyword>
<evidence type="ECO:0000256" key="4">
    <source>
        <dbReference type="SAM" id="MobiDB-lite"/>
    </source>
</evidence>
<dbReference type="InterPro" id="IPR012347">
    <property type="entry name" value="Ferritin-like"/>
</dbReference>
<dbReference type="InterPro" id="IPR039377">
    <property type="entry name" value="Mn_catalase_dom"/>
</dbReference>
<dbReference type="PATRIC" id="fig|1618023.3.peg.4669"/>
<comment type="similarity">
    <text evidence="1">Belongs to the manganese catalase family.</text>
</comment>
<feature type="region of interest" description="Disordered" evidence="4">
    <location>
        <begin position="236"/>
        <end position="300"/>
    </location>
</feature>
<dbReference type="CDD" id="cd01051">
    <property type="entry name" value="Mn_catalase"/>
    <property type="match status" value="1"/>
</dbReference>
<reference evidence="5 6" key="1">
    <citation type="submission" date="2015-02" db="EMBL/GenBank/DDBJ databases">
        <title>Draft genome of a novel marine cyanobacterium (Chroococcales) isolated from South Atlantic Ocean.</title>
        <authorList>
            <person name="Rigonato J."/>
            <person name="Alvarenga D.O."/>
            <person name="Branco L.H."/>
            <person name="Varani A.M."/>
            <person name="Brandini F.P."/>
            <person name="Fiore M.F."/>
        </authorList>
    </citation>
    <scope>NUCLEOTIDE SEQUENCE [LARGE SCALE GENOMIC DNA]</scope>
    <source>
        <strain evidence="5 6">CENA595</strain>
    </source>
</reference>